<protein>
    <submittedName>
        <fullName evidence="1">Uncharacterized protein</fullName>
    </submittedName>
</protein>
<organism evidence="1 2">
    <name type="scientific">Mortierella alpina</name>
    <name type="common">Oleaginous fungus</name>
    <name type="synonym">Mortierella renispora</name>
    <dbReference type="NCBI Taxonomy" id="64518"/>
    <lineage>
        <taxon>Eukaryota</taxon>
        <taxon>Fungi</taxon>
        <taxon>Fungi incertae sedis</taxon>
        <taxon>Mucoromycota</taxon>
        <taxon>Mortierellomycotina</taxon>
        <taxon>Mortierellomycetes</taxon>
        <taxon>Mortierellales</taxon>
        <taxon>Mortierellaceae</taxon>
        <taxon>Mortierella</taxon>
    </lineage>
</organism>
<dbReference type="AlphaFoldDB" id="A0A9P6LU60"/>
<keyword evidence="2" id="KW-1185">Reference proteome</keyword>
<evidence type="ECO:0000313" key="2">
    <source>
        <dbReference type="Proteomes" id="UP000738359"/>
    </source>
</evidence>
<sequence length="103" mass="12035">MPDKTPASITKAFEGYHRERVGPARQAYDTSERFRQLFRKRLINTLIRAAVKYIPQFIWNRAFDRLYSNRPQVAFLPLIPDHGLIKAFPQPSLQLDVSSESHH</sequence>
<proteinExistence type="predicted"/>
<dbReference type="OrthoDB" id="655030at2759"/>
<name>A0A9P6LU60_MORAP</name>
<dbReference type="Proteomes" id="UP000738359">
    <property type="component" value="Unassembled WGS sequence"/>
</dbReference>
<evidence type="ECO:0000313" key="1">
    <source>
        <dbReference type="EMBL" id="KAF9942885.1"/>
    </source>
</evidence>
<gene>
    <name evidence="1" type="ORF">BGZ70_006068</name>
</gene>
<accession>A0A9P6LU60</accession>
<dbReference type="EMBL" id="JAAAHY010003337">
    <property type="protein sequence ID" value="KAF9942885.1"/>
    <property type="molecule type" value="Genomic_DNA"/>
</dbReference>
<comment type="caution">
    <text evidence="1">The sequence shown here is derived from an EMBL/GenBank/DDBJ whole genome shotgun (WGS) entry which is preliminary data.</text>
</comment>
<reference evidence="1" key="1">
    <citation type="journal article" date="2020" name="Fungal Divers.">
        <title>Resolving the Mortierellaceae phylogeny through synthesis of multi-gene phylogenetics and phylogenomics.</title>
        <authorList>
            <person name="Vandepol N."/>
            <person name="Liber J."/>
            <person name="Desiro A."/>
            <person name="Na H."/>
            <person name="Kennedy M."/>
            <person name="Barry K."/>
            <person name="Grigoriev I.V."/>
            <person name="Miller A.N."/>
            <person name="O'Donnell K."/>
            <person name="Stajich J.E."/>
            <person name="Bonito G."/>
        </authorList>
    </citation>
    <scope>NUCLEOTIDE SEQUENCE</scope>
    <source>
        <strain evidence="1">CK1249</strain>
    </source>
</reference>